<comment type="caution">
    <text evidence="1">The sequence shown here is derived from an EMBL/GenBank/DDBJ whole genome shotgun (WGS) entry which is preliminary data.</text>
</comment>
<evidence type="ECO:0000313" key="2">
    <source>
        <dbReference type="Proteomes" id="UP000252706"/>
    </source>
</evidence>
<evidence type="ECO:0000313" key="1">
    <source>
        <dbReference type="EMBL" id="RBW58572.1"/>
    </source>
</evidence>
<reference evidence="1 2" key="1">
    <citation type="submission" date="2018-07" db="EMBL/GenBank/DDBJ databases">
        <title>Modular assembly of carbohydrate-degrading microbial communities in the ocean.</title>
        <authorList>
            <person name="Enke T.N."/>
            <person name="Datta M.S."/>
            <person name="Schwartzman J.A."/>
            <person name="Cermak N."/>
            <person name="Schmitz D.A."/>
            <person name="Barrere J."/>
            <person name="Cordero O.X."/>
        </authorList>
    </citation>
    <scope>NUCLEOTIDE SEQUENCE [LARGE SCALE GENOMIC DNA]</scope>
    <source>
        <strain evidence="1 2">C3M10</strain>
    </source>
</reference>
<dbReference type="Proteomes" id="UP000252706">
    <property type="component" value="Unassembled WGS sequence"/>
</dbReference>
<dbReference type="AlphaFoldDB" id="A0A366X6A3"/>
<sequence>MFTIEHEFDATVITLVDEGEVPLQEDVTINSFAECITIEQVNPRTDQIQTITLSPEQLRDLAAALDLPEGVYQLRLTQTDDQPSS</sequence>
<dbReference type="OrthoDB" id="7861315at2"/>
<organism evidence="1 2">
    <name type="scientific">Phaeobacter gallaeciensis</name>
    <dbReference type="NCBI Taxonomy" id="60890"/>
    <lineage>
        <taxon>Bacteria</taxon>
        <taxon>Pseudomonadati</taxon>
        <taxon>Pseudomonadota</taxon>
        <taxon>Alphaproteobacteria</taxon>
        <taxon>Rhodobacterales</taxon>
        <taxon>Roseobacteraceae</taxon>
        <taxon>Phaeobacter</taxon>
    </lineage>
</organism>
<proteinExistence type="predicted"/>
<dbReference type="EMBL" id="QOCE01000013">
    <property type="protein sequence ID" value="RBW58572.1"/>
    <property type="molecule type" value="Genomic_DNA"/>
</dbReference>
<gene>
    <name evidence="1" type="ORF">DS909_06340</name>
</gene>
<accession>A0A366X6A3</accession>
<protein>
    <recommendedName>
        <fullName evidence="3">Phosphomannomutase</fullName>
    </recommendedName>
</protein>
<name>A0A366X6A3_9RHOB</name>
<evidence type="ECO:0008006" key="3">
    <source>
        <dbReference type="Google" id="ProtNLM"/>
    </source>
</evidence>
<dbReference type="RefSeq" id="WP_113822610.1">
    <property type="nucleotide sequence ID" value="NZ_QOCE01000013.1"/>
</dbReference>